<evidence type="ECO:0000259" key="1">
    <source>
        <dbReference type="PROSITE" id="PS50113"/>
    </source>
</evidence>
<dbReference type="CDD" id="cd01949">
    <property type="entry name" value="GGDEF"/>
    <property type="match status" value="1"/>
</dbReference>
<proteinExistence type="predicted"/>
<dbReference type="InterPro" id="IPR052163">
    <property type="entry name" value="DGC-Regulatory_Protein"/>
</dbReference>
<dbReference type="SMART" id="SM00267">
    <property type="entry name" value="GGDEF"/>
    <property type="match status" value="1"/>
</dbReference>
<accession>A0A6N9ZRK6</accession>
<evidence type="ECO:0000313" key="3">
    <source>
        <dbReference type="EMBL" id="NEH96147.1"/>
    </source>
</evidence>
<organism evidence="3 4">
    <name type="scientific">Rhizobium laguerreae</name>
    <dbReference type="NCBI Taxonomy" id="1076926"/>
    <lineage>
        <taxon>Bacteria</taxon>
        <taxon>Pseudomonadati</taxon>
        <taxon>Pseudomonadota</taxon>
        <taxon>Alphaproteobacteria</taxon>
        <taxon>Hyphomicrobiales</taxon>
        <taxon>Rhizobiaceae</taxon>
        <taxon>Rhizobium/Agrobacterium group</taxon>
        <taxon>Rhizobium</taxon>
    </lineage>
</organism>
<feature type="non-terminal residue" evidence="3">
    <location>
        <position position="1"/>
    </location>
</feature>
<dbReference type="PROSITE" id="PS50113">
    <property type="entry name" value="PAC"/>
    <property type="match status" value="1"/>
</dbReference>
<comment type="caution">
    <text evidence="3">The sequence shown here is derived from an EMBL/GenBank/DDBJ whole genome shotgun (WGS) entry which is preliminary data.</text>
</comment>
<gene>
    <name evidence="3" type="ORF">GR206_35225</name>
</gene>
<dbReference type="AlphaFoldDB" id="A0A6N9ZRK6"/>
<dbReference type="PROSITE" id="PS50887">
    <property type="entry name" value="GGDEF"/>
    <property type="match status" value="1"/>
</dbReference>
<dbReference type="Gene3D" id="3.30.70.270">
    <property type="match status" value="1"/>
</dbReference>
<evidence type="ECO:0000313" key="4">
    <source>
        <dbReference type="Proteomes" id="UP000468864"/>
    </source>
</evidence>
<dbReference type="PANTHER" id="PTHR46663:SF3">
    <property type="entry name" value="SLL0267 PROTEIN"/>
    <property type="match status" value="1"/>
</dbReference>
<dbReference type="InterPro" id="IPR043128">
    <property type="entry name" value="Rev_trsase/Diguanyl_cyclase"/>
</dbReference>
<dbReference type="RefSeq" id="WP_163883742.1">
    <property type="nucleotide sequence ID" value="NZ_WUEP01000141.1"/>
</dbReference>
<name>A0A6N9ZRK6_9HYPH</name>
<feature type="domain" description="PAC" evidence="1">
    <location>
        <begin position="1"/>
        <end position="35"/>
    </location>
</feature>
<dbReference type="Pfam" id="PF00990">
    <property type="entry name" value="GGDEF"/>
    <property type="match status" value="1"/>
</dbReference>
<feature type="non-terminal residue" evidence="3">
    <location>
        <position position="135"/>
    </location>
</feature>
<evidence type="ECO:0000259" key="2">
    <source>
        <dbReference type="PROSITE" id="PS50887"/>
    </source>
</evidence>
<dbReference type="PANTHER" id="PTHR46663">
    <property type="entry name" value="DIGUANYLATE CYCLASE DGCT-RELATED"/>
    <property type="match status" value="1"/>
</dbReference>
<reference evidence="3 4" key="1">
    <citation type="submission" date="2019-12" db="EMBL/GenBank/DDBJ databases">
        <title>Rhizobium genotypes associated with high levels of biological nitrogen fixation by grain legumes in a temperate-maritime cropping system.</title>
        <authorList>
            <person name="Maluk M."/>
            <person name="Francesc Ferrando Molina F."/>
            <person name="Lopez Del Egido L."/>
            <person name="Lafos M."/>
            <person name="Langarica-Fuentes A."/>
            <person name="Gebre Yohannes G."/>
            <person name="Young M.W."/>
            <person name="Martin P."/>
            <person name="Gantlett R."/>
            <person name="Kenicer G."/>
            <person name="Hawes C."/>
            <person name="Begg G.S."/>
            <person name="Quilliam R.S."/>
            <person name="Squire G.R."/>
            <person name="Poole P.S."/>
            <person name="Young P.W."/>
            <person name="Iannetta P.M."/>
            <person name="James E.K."/>
        </authorList>
    </citation>
    <scope>NUCLEOTIDE SEQUENCE [LARGE SCALE GENOMIC DNA]</scope>
    <source>
        <strain evidence="3 4">JHI2449</strain>
    </source>
</reference>
<dbReference type="InterPro" id="IPR029787">
    <property type="entry name" value="Nucleotide_cyclase"/>
</dbReference>
<dbReference type="InterPro" id="IPR000700">
    <property type="entry name" value="PAS-assoc_C"/>
</dbReference>
<dbReference type="EMBL" id="WUEP01000141">
    <property type="protein sequence ID" value="NEH96147.1"/>
    <property type="molecule type" value="Genomic_DNA"/>
</dbReference>
<dbReference type="InterPro" id="IPR000160">
    <property type="entry name" value="GGDEF_dom"/>
</dbReference>
<dbReference type="SUPFAM" id="SSF55073">
    <property type="entry name" value="Nucleotide cyclase"/>
    <property type="match status" value="1"/>
</dbReference>
<sequence length="135" mass="14964">LYIAPVPDADGQTTHHIAVINDVTALIRYQEQLEYQANYDSLTRLPNRNLLRDRLQHALIVAQRHHKGVAVVFIDLDGFKNVNDSLGHSVGDRLLSVVADRLARAARASDTVARHGGDEFVIVMTDTVDEQSLIA</sequence>
<protein>
    <submittedName>
        <fullName evidence="3">Diguanylate cyclase</fullName>
    </submittedName>
</protein>
<feature type="domain" description="GGDEF" evidence="2">
    <location>
        <begin position="67"/>
        <end position="135"/>
    </location>
</feature>
<dbReference type="NCBIfam" id="TIGR00254">
    <property type="entry name" value="GGDEF"/>
    <property type="match status" value="1"/>
</dbReference>
<dbReference type="Proteomes" id="UP000468864">
    <property type="component" value="Unassembled WGS sequence"/>
</dbReference>